<evidence type="ECO:0000313" key="1">
    <source>
        <dbReference type="EMBL" id="KAK7108133.1"/>
    </source>
</evidence>
<reference evidence="1 2" key="1">
    <citation type="submission" date="2024-02" db="EMBL/GenBank/DDBJ databases">
        <title>Chromosome-scale genome assembly of the rough periwinkle Littorina saxatilis.</title>
        <authorList>
            <person name="De Jode A."/>
            <person name="Faria R."/>
            <person name="Formenti G."/>
            <person name="Sims Y."/>
            <person name="Smith T.P."/>
            <person name="Tracey A."/>
            <person name="Wood J.M.D."/>
            <person name="Zagrodzka Z.B."/>
            <person name="Johannesson K."/>
            <person name="Butlin R.K."/>
            <person name="Leder E.H."/>
        </authorList>
    </citation>
    <scope>NUCLEOTIDE SEQUENCE [LARGE SCALE GENOMIC DNA]</scope>
    <source>
        <strain evidence="1">Snail1</strain>
        <tissue evidence="1">Muscle</tissue>
    </source>
</reference>
<dbReference type="EMBL" id="JBAMIC010000004">
    <property type="protein sequence ID" value="KAK7108133.1"/>
    <property type="molecule type" value="Genomic_DNA"/>
</dbReference>
<organism evidence="1 2">
    <name type="scientific">Littorina saxatilis</name>
    <dbReference type="NCBI Taxonomy" id="31220"/>
    <lineage>
        <taxon>Eukaryota</taxon>
        <taxon>Metazoa</taxon>
        <taxon>Spiralia</taxon>
        <taxon>Lophotrochozoa</taxon>
        <taxon>Mollusca</taxon>
        <taxon>Gastropoda</taxon>
        <taxon>Caenogastropoda</taxon>
        <taxon>Littorinimorpha</taxon>
        <taxon>Littorinoidea</taxon>
        <taxon>Littorinidae</taxon>
        <taxon>Littorina</taxon>
    </lineage>
</organism>
<protein>
    <submittedName>
        <fullName evidence="1">Uncharacterized protein</fullName>
    </submittedName>
</protein>
<proteinExistence type="predicted"/>
<dbReference type="AlphaFoldDB" id="A0AAN9BMY0"/>
<evidence type="ECO:0000313" key="2">
    <source>
        <dbReference type="Proteomes" id="UP001374579"/>
    </source>
</evidence>
<sequence length="212" mass="24891">MTFQSTVASVKNIRKQRQLELELVELDRQWHIELKFIARERLGVIKQLSRFNQEMRELDHFRDSMHGKAITRFADRLHGRLQQEKELKQIVHKFDFEPDPVEKINLTNLLLRDEAGDGEEGGGAIEGEDIAKVWTSKDLNKQRVQLQKTTFEQCMAEKRNRRRPFWDKAVLGSRKKKTFQRDRNGFIRNLGGGRGRGGRREENAGWHVWATA</sequence>
<gene>
    <name evidence="1" type="ORF">V1264_015924</name>
</gene>
<name>A0AAN9BMY0_9CAEN</name>
<keyword evidence="2" id="KW-1185">Reference proteome</keyword>
<comment type="caution">
    <text evidence="1">The sequence shown here is derived from an EMBL/GenBank/DDBJ whole genome shotgun (WGS) entry which is preliminary data.</text>
</comment>
<accession>A0AAN9BMY0</accession>
<dbReference type="Proteomes" id="UP001374579">
    <property type="component" value="Unassembled WGS sequence"/>
</dbReference>